<dbReference type="RefSeq" id="WP_386812886.1">
    <property type="nucleotide sequence ID" value="NZ_JBHTIH010000004.1"/>
</dbReference>
<dbReference type="EMBL" id="JBHTIH010000004">
    <property type="protein sequence ID" value="MFD0739859.1"/>
    <property type="molecule type" value="Genomic_DNA"/>
</dbReference>
<keyword evidence="1" id="KW-0732">Signal</keyword>
<proteinExistence type="predicted"/>
<accession>A0ABW2YPZ6</accession>
<evidence type="ECO:0000313" key="3">
    <source>
        <dbReference type="Proteomes" id="UP001597090"/>
    </source>
</evidence>
<evidence type="ECO:0000313" key="2">
    <source>
        <dbReference type="EMBL" id="MFD0739859.1"/>
    </source>
</evidence>
<gene>
    <name evidence="2" type="ORF">ACFQZQ_11250</name>
</gene>
<comment type="caution">
    <text evidence="2">The sequence shown here is derived from an EMBL/GenBank/DDBJ whole genome shotgun (WGS) entry which is preliminary data.</text>
</comment>
<keyword evidence="3" id="KW-1185">Reference proteome</keyword>
<feature type="chain" id="PRO_5045732591" evidence="1">
    <location>
        <begin position="20"/>
        <end position="148"/>
    </location>
</feature>
<reference evidence="3" key="1">
    <citation type="journal article" date="2019" name="Int. J. Syst. Evol. Microbiol.">
        <title>The Global Catalogue of Microorganisms (GCM) 10K type strain sequencing project: providing services to taxonomists for standard genome sequencing and annotation.</title>
        <authorList>
            <consortium name="The Broad Institute Genomics Platform"/>
            <consortium name="The Broad Institute Genome Sequencing Center for Infectious Disease"/>
            <person name="Wu L."/>
            <person name="Ma J."/>
        </authorList>
    </citation>
    <scope>NUCLEOTIDE SEQUENCE [LARGE SCALE GENOMIC DNA]</scope>
    <source>
        <strain evidence="3">CCUG 55491</strain>
    </source>
</reference>
<evidence type="ECO:0000256" key="1">
    <source>
        <dbReference type="SAM" id="SignalP"/>
    </source>
</evidence>
<feature type="signal peptide" evidence="1">
    <location>
        <begin position="1"/>
        <end position="19"/>
    </location>
</feature>
<name>A0ABW2YPZ6_9GAMM</name>
<dbReference type="Proteomes" id="UP001597090">
    <property type="component" value="Unassembled WGS sequence"/>
</dbReference>
<protein>
    <submittedName>
        <fullName evidence="2">Uncharacterized protein</fullName>
    </submittedName>
</protein>
<organism evidence="2 3">
    <name type="scientific">Lysobacter koreensis</name>
    <dbReference type="NCBI Taxonomy" id="266122"/>
    <lineage>
        <taxon>Bacteria</taxon>
        <taxon>Pseudomonadati</taxon>
        <taxon>Pseudomonadota</taxon>
        <taxon>Gammaproteobacteria</taxon>
        <taxon>Lysobacterales</taxon>
        <taxon>Lysobacteraceae</taxon>
        <taxon>Lysobacter</taxon>
    </lineage>
</organism>
<sequence>MKIRACLLALLLVAPVASASVDRGVLQFEAIRTQQAQIRTGVESRSGRFKELPANTRSELLAKQAQLLSLMEGKQSTDELNETQKTEVFNTLEWIEAAVNNADDERMVCERRAILGSTRKERVCKTAGQLRVEREAARERMDSRDMQR</sequence>